<dbReference type="InterPro" id="IPR017853">
    <property type="entry name" value="GH"/>
</dbReference>
<feature type="transmembrane region" description="Helical" evidence="1">
    <location>
        <begin position="12"/>
        <end position="34"/>
    </location>
</feature>
<gene>
    <name evidence="2" type="ORF">H7J73_14100</name>
</gene>
<evidence type="ECO:0000256" key="1">
    <source>
        <dbReference type="SAM" id="Phobius"/>
    </source>
</evidence>
<keyword evidence="3" id="KW-1185">Reference proteome</keyword>
<dbReference type="Gene3D" id="3.20.20.80">
    <property type="entry name" value="Glycosidases"/>
    <property type="match status" value="1"/>
</dbReference>
<comment type="caution">
    <text evidence="2">The sequence shown here is derived from an EMBL/GenBank/DDBJ whole genome shotgun (WGS) entry which is preliminary data.</text>
</comment>
<dbReference type="RefSeq" id="WP_264068090.1">
    <property type="nucleotide sequence ID" value="NZ_JACKTY010000029.1"/>
</dbReference>
<keyword evidence="1" id="KW-1133">Transmembrane helix</keyword>
<organism evidence="2 3">
    <name type="scientific">Mycolicibacterium komossense</name>
    <dbReference type="NCBI Taxonomy" id="1779"/>
    <lineage>
        <taxon>Bacteria</taxon>
        <taxon>Bacillati</taxon>
        <taxon>Actinomycetota</taxon>
        <taxon>Actinomycetes</taxon>
        <taxon>Mycobacteriales</taxon>
        <taxon>Mycobacteriaceae</taxon>
        <taxon>Mycolicibacterium</taxon>
    </lineage>
</organism>
<sequence length="367" mass="39324">MMEARRPWTTRVLVFCHVVILVAAVALVGVMGPAPESTAEPVNCAAGEDIGIAGGAELMSLSDDDLDRELSFMRAAGVRWLRVGADWAVVEGTRGQENWGQTDRVVDFALARGFRLLGIVLSTPQWARPADASGETFALPADVKEFGRFAGDAAARYAGRIGAWEIWNEPNNPIFAKPRPDVAVYASMIEAASAQIRARAPGAQIITAGLAPAGDDGLSIAPTTFVDQLYNVADKGSWDAVGIHPYTYPALPDDPDTGDWNTFQRIEIIRNTMVDNGDGGKKIWITEFGAPTGGAPDQAVSEDAQATAISQGIDRMRGASYFGPLFIHQSRDRGADPNDVEDHFGLLRLDFSEKPAYAVVSAMSGKC</sequence>
<keyword evidence="1" id="KW-0812">Transmembrane</keyword>
<dbReference type="Proteomes" id="UP001526201">
    <property type="component" value="Unassembled WGS sequence"/>
</dbReference>
<dbReference type="PANTHER" id="PTHR12631">
    <property type="entry name" value="ALPHA-L-IDURONIDASE"/>
    <property type="match status" value="1"/>
</dbReference>
<protein>
    <submittedName>
        <fullName evidence="2">Beta-xylosidase</fullName>
    </submittedName>
</protein>
<accession>A0ABT3CCH8</accession>
<name>A0ABT3CCH8_9MYCO</name>
<dbReference type="EMBL" id="JACKTY010000029">
    <property type="protein sequence ID" value="MCV7227164.1"/>
    <property type="molecule type" value="Genomic_DNA"/>
</dbReference>
<evidence type="ECO:0000313" key="2">
    <source>
        <dbReference type="EMBL" id="MCV7227164.1"/>
    </source>
</evidence>
<evidence type="ECO:0000313" key="3">
    <source>
        <dbReference type="Proteomes" id="UP001526201"/>
    </source>
</evidence>
<reference evidence="2 3" key="1">
    <citation type="journal article" date="2022" name="BMC Genomics">
        <title>Comparative genome analysis of mycobacteria focusing on tRNA and non-coding RNA.</title>
        <authorList>
            <person name="Behra P.R.K."/>
            <person name="Pettersson B.M.F."/>
            <person name="Ramesh M."/>
            <person name="Das S."/>
            <person name="Dasgupta S."/>
            <person name="Kirsebom L.A."/>
        </authorList>
    </citation>
    <scope>NUCLEOTIDE SEQUENCE [LARGE SCALE GENOMIC DNA]</scope>
    <source>
        <strain evidence="2 3">DSM 44078</strain>
    </source>
</reference>
<dbReference type="PANTHER" id="PTHR12631:SF10">
    <property type="entry name" value="BETA-XYLOSIDASE-LIKE PROTEIN-RELATED"/>
    <property type="match status" value="1"/>
</dbReference>
<keyword evidence="1" id="KW-0472">Membrane</keyword>
<proteinExistence type="predicted"/>
<dbReference type="SUPFAM" id="SSF51445">
    <property type="entry name" value="(Trans)glycosidases"/>
    <property type="match status" value="1"/>
</dbReference>
<dbReference type="InterPro" id="IPR051923">
    <property type="entry name" value="Glycosyl_Hydrolase_39"/>
</dbReference>